<evidence type="ECO:0000313" key="4">
    <source>
        <dbReference type="EMBL" id="MBA5776078.1"/>
    </source>
</evidence>
<keyword evidence="5" id="KW-1185">Reference proteome</keyword>
<dbReference type="AlphaFoldDB" id="A0A839AAK9"/>
<dbReference type="PANTHER" id="PTHR43420">
    <property type="entry name" value="ACETYLTRANSFERASE"/>
    <property type="match status" value="1"/>
</dbReference>
<evidence type="ECO:0000256" key="2">
    <source>
        <dbReference type="ARBA" id="ARBA00023315"/>
    </source>
</evidence>
<dbReference type="CDD" id="cd04301">
    <property type="entry name" value="NAT_SF"/>
    <property type="match status" value="1"/>
</dbReference>
<comment type="caution">
    <text evidence="4">The sequence shown here is derived from an EMBL/GenBank/DDBJ whole genome shotgun (WGS) entry which is preliminary data.</text>
</comment>
<evidence type="ECO:0000256" key="1">
    <source>
        <dbReference type="ARBA" id="ARBA00022679"/>
    </source>
</evidence>
<evidence type="ECO:0000313" key="5">
    <source>
        <dbReference type="Proteomes" id="UP000541109"/>
    </source>
</evidence>
<proteinExistence type="predicted"/>
<organism evidence="4 5">
    <name type="scientific">Stappia albiluteola</name>
    <dbReference type="NCBI Taxonomy" id="2758565"/>
    <lineage>
        <taxon>Bacteria</taxon>
        <taxon>Pseudomonadati</taxon>
        <taxon>Pseudomonadota</taxon>
        <taxon>Alphaproteobacteria</taxon>
        <taxon>Hyphomicrobiales</taxon>
        <taxon>Stappiaceae</taxon>
        <taxon>Stappia</taxon>
    </lineage>
</organism>
<dbReference type="InterPro" id="IPR016181">
    <property type="entry name" value="Acyl_CoA_acyltransferase"/>
</dbReference>
<accession>A0A839AAK9</accession>
<dbReference type="EMBL" id="JACFXV010000034">
    <property type="protein sequence ID" value="MBA5776078.1"/>
    <property type="molecule type" value="Genomic_DNA"/>
</dbReference>
<evidence type="ECO:0000259" key="3">
    <source>
        <dbReference type="PROSITE" id="PS51186"/>
    </source>
</evidence>
<keyword evidence="2" id="KW-0012">Acyltransferase</keyword>
<dbReference type="Gene3D" id="3.40.630.30">
    <property type="match status" value="1"/>
</dbReference>
<feature type="domain" description="N-acetyltransferase" evidence="3">
    <location>
        <begin position="11"/>
        <end position="162"/>
    </location>
</feature>
<dbReference type="InterPro" id="IPR000182">
    <property type="entry name" value="GNAT_dom"/>
</dbReference>
<reference evidence="4 5" key="1">
    <citation type="submission" date="2020-07" db="EMBL/GenBank/DDBJ databases">
        <title>Stappia sp., F7233, whole genome shotgun sequencing project.</title>
        <authorList>
            <person name="Jiang S."/>
            <person name="Liu Z.W."/>
            <person name="Du Z.J."/>
        </authorList>
    </citation>
    <scope>NUCLEOTIDE SEQUENCE [LARGE SCALE GENOMIC DNA]</scope>
    <source>
        <strain evidence="4 5">F7233</strain>
    </source>
</reference>
<keyword evidence="1 4" id="KW-0808">Transferase</keyword>
<name>A0A839AAK9_9HYPH</name>
<gene>
    <name evidence="4" type="ORF">H2509_02940</name>
</gene>
<sequence>MSFWWFWAPPPVVEEAEAGDLDRLAEIHAKSFNQTWDAEELAALRSQPGVTILLARRSSPSASRRPLGFVIVRKAADEAEVLTIAVDPRHRGRGIARQLMGAAMSRLYAERVKSLFLEVDAGNEAALLLYRGLGMRQVGERRAYYSGGKGDGSALVMRVDLA</sequence>
<dbReference type="PANTHER" id="PTHR43420:SF44">
    <property type="entry name" value="ACETYLTRANSFERASE YPEA"/>
    <property type="match status" value="1"/>
</dbReference>
<protein>
    <submittedName>
        <fullName evidence="4">GNAT family N-acetyltransferase</fullName>
    </submittedName>
</protein>
<dbReference type="InterPro" id="IPR050680">
    <property type="entry name" value="YpeA/RimI_acetyltransf"/>
</dbReference>
<dbReference type="PROSITE" id="PS51186">
    <property type="entry name" value="GNAT"/>
    <property type="match status" value="1"/>
</dbReference>
<dbReference type="RefSeq" id="WP_182162129.1">
    <property type="nucleotide sequence ID" value="NZ_JACFXV010000034.1"/>
</dbReference>
<dbReference type="GO" id="GO:0016747">
    <property type="term" value="F:acyltransferase activity, transferring groups other than amino-acyl groups"/>
    <property type="evidence" value="ECO:0007669"/>
    <property type="project" value="InterPro"/>
</dbReference>
<dbReference type="SUPFAM" id="SSF55729">
    <property type="entry name" value="Acyl-CoA N-acyltransferases (Nat)"/>
    <property type="match status" value="1"/>
</dbReference>
<dbReference type="Proteomes" id="UP000541109">
    <property type="component" value="Unassembled WGS sequence"/>
</dbReference>
<dbReference type="Pfam" id="PF00583">
    <property type="entry name" value="Acetyltransf_1"/>
    <property type="match status" value="1"/>
</dbReference>